<dbReference type="Proteomes" id="UP000427071">
    <property type="component" value="Chromosome"/>
</dbReference>
<evidence type="ECO:0000256" key="4">
    <source>
        <dbReference type="ARBA" id="ARBA00012381"/>
    </source>
</evidence>
<dbReference type="AlphaFoldDB" id="A0A6B8VVC3"/>
<dbReference type="GO" id="GO:0006742">
    <property type="term" value="P:NADP+ catabolic process"/>
    <property type="evidence" value="ECO:0007669"/>
    <property type="project" value="TreeGrafter"/>
</dbReference>
<keyword evidence="5" id="KW-0479">Metal-binding</keyword>
<evidence type="ECO:0000256" key="5">
    <source>
        <dbReference type="ARBA" id="ARBA00022723"/>
    </source>
</evidence>
<organism evidence="11 12">
    <name type="scientific">Corynebacterium kalinowskii</name>
    <dbReference type="NCBI Taxonomy" id="2675216"/>
    <lineage>
        <taxon>Bacteria</taxon>
        <taxon>Bacillati</taxon>
        <taxon>Actinomycetota</taxon>
        <taxon>Actinomycetes</taxon>
        <taxon>Mycobacteriales</taxon>
        <taxon>Corynebacteriaceae</taxon>
        <taxon>Corynebacterium</taxon>
    </lineage>
</organism>
<dbReference type="RefSeq" id="WP_231580449.1">
    <property type="nucleotide sequence ID" value="NZ_CP046452.1"/>
</dbReference>
<accession>A0A6B8VVC3</accession>
<gene>
    <name evidence="11" type="primary">nudC</name>
    <name evidence="11" type="ORF">CKALI_09005</name>
</gene>
<dbReference type="EMBL" id="CP046452">
    <property type="protein sequence ID" value="QGU02656.1"/>
    <property type="molecule type" value="Genomic_DNA"/>
</dbReference>
<comment type="catalytic activity">
    <reaction evidence="9">
        <text>a 5'-end NAD(+)-phospho-ribonucleoside in mRNA + H2O = a 5'-end phospho-adenosine-phospho-ribonucleoside in mRNA + beta-nicotinamide D-ribonucleotide + 2 H(+)</text>
        <dbReference type="Rhea" id="RHEA:60876"/>
        <dbReference type="Rhea" id="RHEA-COMP:15698"/>
        <dbReference type="Rhea" id="RHEA-COMP:15719"/>
        <dbReference type="ChEBI" id="CHEBI:14649"/>
        <dbReference type="ChEBI" id="CHEBI:15377"/>
        <dbReference type="ChEBI" id="CHEBI:15378"/>
        <dbReference type="ChEBI" id="CHEBI:144029"/>
        <dbReference type="ChEBI" id="CHEBI:144051"/>
    </reaction>
    <physiologicalReaction direction="left-to-right" evidence="9">
        <dbReference type="Rhea" id="RHEA:60877"/>
    </physiologicalReaction>
</comment>
<dbReference type="EC" id="3.6.1.22" evidence="4"/>
<evidence type="ECO:0000256" key="3">
    <source>
        <dbReference type="ARBA" id="ARBA00009595"/>
    </source>
</evidence>
<sequence length="265" mass="29733">MTLLLVTADYRILVDASGTPVWLPLEAVEEERYLEALMYVPLKDAPDDFDPHVPTEPSFPYVAVRATIDEQHYWAAQAGVRWETIRSHLNAPHLAEPVAKLRFREEFRYHPTTGKPLRHGGGSAHSNGARPLFPRIDPAVIGLVELAGQDKILLGKNRLRPDYFSLIAGYVGPGETLEDAWAREVLEETGRRIEEIQYWGSQPWPSSGSLMIAFRAVTSDEEASQATDGELAEILWATREDLASLPLAAPGSIARKLIDQWWKER</sequence>
<evidence type="ECO:0000256" key="8">
    <source>
        <dbReference type="ARBA" id="ARBA00023027"/>
    </source>
</evidence>
<dbReference type="InterPro" id="IPR049734">
    <property type="entry name" value="NudC-like_C"/>
</dbReference>
<dbReference type="GO" id="GO:0005829">
    <property type="term" value="C:cytosol"/>
    <property type="evidence" value="ECO:0007669"/>
    <property type="project" value="TreeGrafter"/>
</dbReference>
<evidence type="ECO:0000256" key="7">
    <source>
        <dbReference type="ARBA" id="ARBA00022842"/>
    </source>
</evidence>
<dbReference type="PANTHER" id="PTHR42904:SF6">
    <property type="entry name" value="NAD-CAPPED RNA HYDROLASE NUDT12"/>
    <property type="match status" value="1"/>
</dbReference>
<reference evidence="12" key="1">
    <citation type="submission" date="2019-11" db="EMBL/GenBank/DDBJ databases">
        <title>Complete genome sequence of Corynebacterium kalinowskii 1959, a novel Corynebacterium species isolated from soil of a small paddock in Vilsendorf, Germany.</title>
        <authorList>
            <person name="Schaffert L."/>
            <person name="Ruwe M."/>
            <person name="Milse J."/>
            <person name="Hanuschka K."/>
            <person name="Ortseifen V."/>
            <person name="Droste J."/>
            <person name="Brandt D."/>
            <person name="Schlueter L."/>
            <person name="Kutter Y."/>
            <person name="Vinke S."/>
            <person name="Viehoefer P."/>
            <person name="Jacob L."/>
            <person name="Luebke N.-C."/>
            <person name="Schulte-Berndt E."/>
            <person name="Hain C."/>
            <person name="Linder M."/>
            <person name="Schmidt P."/>
            <person name="Wollenschlaeger L."/>
            <person name="Luttermann T."/>
            <person name="Thieme E."/>
            <person name="Hassa J."/>
            <person name="Haak M."/>
            <person name="Wittchen M."/>
            <person name="Mentz A."/>
            <person name="Persicke M."/>
            <person name="Busche T."/>
            <person name="Ruckert C."/>
        </authorList>
    </citation>
    <scope>NUCLEOTIDE SEQUENCE [LARGE SCALE GENOMIC DNA]</scope>
    <source>
        <strain evidence="12">1959</strain>
    </source>
</reference>
<dbReference type="InterPro" id="IPR000086">
    <property type="entry name" value="NUDIX_hydrolase_dom"/>
</dbReference>
<evidence type="ECO:0000256" key="2">
    <source>
        <dbReference type="ARBA" id="ARBA00001947"/>
    </source>
</evidence>
<dbReference type="InterPro" id="IPR015797">
    <property type="entry name" value="NUDIX_hydrolase-like_dom_sf"/>
</dbReference>
<keyword evidence="6 11" id="KW-0378">Hydrolase</keyword>
<feature type="domain" description="Nudix hydrolase" evidence="10">
    <location>
        <begin position="134"/>
        <end position="259"/>
    </location>
</feature>
<keyword evidence="7" id="KW-0460">Magnesium</keyword>
<dbReference type="GO" id="GO:0046872">
    <property type="term" value="F:metal ion binding"/>
    <property type="evidence" value="ECO:0007669"/>
    <property type="project" value="UniProtKB-KW"/>
</dbReference>
<proteinExistence type="inferred from homology"/>
<evidence type="ECO:0000313" key="12">
    <source>
        <dbReference type="Proteomes" id="UP000427071"/>
    </source>
</evidence>
<dbReference type="Pfam" id="PF00293">
    <property type="entry name" value="NUDIX"/>
    <property type="match status" value="1"/>
</dbReference>
<name>A0A6B8VVC3_9CORY</name>
<comment type="cofactor">
    <cofactor evidence="1">
        <name>Mg(2+)</name>
        <dbReference type="ChEBI" id="CHEBI:18420"/>
    </cofactor>
</comment>
<comment type="similarity">
    <text evidence="3">Belongs to the Nudix hydrolase family. NudC subfamily.</text>
</comment>
<keyword evidence="8" id="KW-0520">NAD</keyword>
<evidence type="ECO:0000256" key="1">
    <source>
        <dbReference type="ARBA" id="ARBA00001946"/>
    </source>
</evidence>
<dbReference type="KEGG" id="ckw:CKALI_09005"/>
<dbReference type="Gene3D" id="3.90.79.10">
    <property type="entry name" value="Nucleoside Triphosphate Pyrophosphohydrolase"/>
    <property type="match status" value="1"/>
</dbReference>
<keyword evidence="12" id="KW-1185">Reference proteome</keyword>
<dbReference type="CDD" id="cd03429">
    <property type="entry name" value="NUDIX_NADH_pyrophosphatase_Nudt13"/>
    <property type="match status" value="1"/>
</dbReference>
<dbReference type="GO" id="GO:0019677">
    <property type="term" value="P:NAD+ catabolic process"/>
    <property type="evidence" value="ECO:0007669"/>
    <property type="project" value="TreeGrafter"/>
</dbReference>
<evidence type="ECO:0000313" key="11">
    <source>
        <dbReference type="EMBL" id="QGU02656.1"/>
    </source>
</evidence>
<protein>
    <recommendedName>
        <fullName evidence="4">NAD(+) diphosphatase</fullName>
        <ecNumber evidence="4">3.6.1.22</ecNumber>
    </recommendedName>
</protein>
<comment type="cofactor">
    <cofactor evidence="2">
        <name>Zn(2+)</name>
        <dbReference type="ChEBI" id="CHEBI:29105"/>
    </cofactor>
</comment>
<evidence type="ECO:0000256" key="6">
    <source>
        <dbReference type="ARBA" id="ARBA00022801"/>
    </source>
</evidence>
<evidence type="ECO:0000259" key="10">
    <source>
        <dbReference type="PROSITE" id="PS51462"/>
    </source>
</evidence>
<dbReference type="GO" id="GO:0035529">
    <property type="term" value="F:NADH pyrophosphatase activity"/>
    <property type="evidence" value="ECO:0007669"/>
    <property type="project" value="TreeGrafter"/>
</dbReference>
<dbReference type="InterPro" id="IPR050241">
    <property type="entry name" value="NAD-cap_RNA_hydrolase_NudC"/>
</dbReference>
<dbReference type="PANTHER" id="PTHR42904">
    <property type="entry name" value="NUDIX HYDROLASE, NUDC SUBFAMILY"/>
    <property type="match status" value="1"/>
</dbReference>
<evidence type="ECO:0000256" key="9">
    <source>
        <dbReference type="ARBA" id="ARBA00023679"/>
    </source>
</evidence>
<dbReference type="SUPFAM" id="SSF55811">
    <property type="entry name" value="Nudix"/>
    <property type="match status" value="1"/>
</dbReference>
<dbReference type="GO" id="GO:0110153">
    <property type="term" value="F:RNA NAD-cap (NMN-forming) hydrolase activity"/>
    <property type="evidence" value="ECO:0007669"/>
    <property type="project" value="RHEA"/>
</dbReference>
<dbReference type="PROSITE" id="PS51462">
    <property type="entry name" value="NUDIX"/>
    <property type="match status" value="1"/>
</dbReference>